<dbReference type="AlphaFoldDB" id="A0A6H9XJ66"/>
<evidence type="ECO:0000259" key="8">
    <source>
        <dbReference type="Pfam" id="PF06271"/>
    </source>
</evidence>
<dbReference type="PANTHER" id="PTHR36115">
    <property type="entry name" value="PROLINE-RICH ANTIGEN HOMOLOG-RELATED"/>
    <property type="match status" value="1"/>
</dbReference>
<feature type="region of interest" description="Disordered" evidence="6">
    <location>
        <begin position="1"/>
        <end position="25"/>
    </location>
</feature>
<proteinExistence type="predicted"/>
<dbReference type="GO" id="GO:0005886">
    <property type="term" value="C:plasma membrane"/>
    <property type="evidence" value="ECO:0007669"/>
    <property type="project" value="UniProtKB-SubCell"/>
</dbReference>
<dbReference type="InterPro" id="IPR010432">
    <property type="entry name" value="RDD"/>
</dbReference>
<dbReference type="PIRSF" id="PIRSF021697">
    <property type="entry name" value="UCP021697"/>
    <property type="match status" value="1"/>
</dbReference>
<dbReference type="EMBL" id="UARK01000002">
    <property type="protein sequence ID" value="SPW27692.1"/>
    <property type="molecule type" value="Genomic_DNA"/>
</dbReference>
<gene>
    <name evidence="9" type="ORF">NCTC10254_00968</name>
</gene>
<reference evidence="9 10" key="1">
    <citation type="submission" date="2018-06" db="EMBL/GenBank/DDBJ databases">
        <authorList>
            <consortium name="Pathogen Informatics"/>
            <person name="Doyle S."/>
        </authorList>
    </citation>
    <scope>NUCLEOTIDE SEQUENCE [LARGE SCALE GENOMIC DNA]</scope>
    <source>
        <strain evidence="9 10">NCTC10254</strain>
    </source>
</reference>
<name>A0A6H9XJ66_9CORY</name>
<dbReference type="InterPro" id="IPR051791">
    <property type="entry name" value="Pra-immunoreactive"/>
</dbReference>
<dbReference type="RefSeq" id="WP_005521722.1">
    <property type="nucleotide sequence ID" value="NZ_CAUSYL010000001.1"/>
</dbReference>
<evidence type="ECO:0000256" key="4">
    <source>
        <dbReference type="ARBA" id="ARBA00022989"/>
    </source>
</evidence>
<organism evidence="9 10">
    <name type="scientific">Corynebacterium matruchotii</name>
    <dbReference type="NCBI Taxonomy" id="43768"/>
    <lineage>
        <taxon>Bacteria</taxon>
        <taxon>Bacillati</taxon>
        <taxon>Actinomycetota</taxon>
        <taxon>Actinomycetes</taxon>
        <taxon>Mycobacteriales</taxon>
        <taxon>Corynebacteriaceae</taxon>
        <taxon>Corynebacterium</taxon>
    </lineage>
</organism>
<evidence type="ECO:0000313" key="10">
    <source>
        <dbReference type="Proteomes" id="UP000249886"/>
    </source>
</evidence>
<evidence type="ECO:0000256" key="3">
    <source>
        <dbReference type="ARBA" id="ARBA00022692"/>
    </source>
</evidence>
<dbReference type="GeneID" id="84574321"/>
<evidence type="ECO:0000256" key="1">
    <source>
        <dbReference type="ARBA" id="ARBA00004651"/>
    </source>
</evidence>
<evidence type="ECO:0000256" key="7">
    <source>
        <dbReference type="SAM" id="Phobius"/>
    </source>
</evidence>
<sequence>MAKRDRSTGRTWLDGPTIPAPYDDDTPAKWPGEKLGLPQTGPGALASVARRAGGVAIDWVICWIVAGFLHMFTTYLGDTATLTLMLFVILGIISVALFARTPGQALLGMGVARVDQRDQRVGLARAAARTLLTIFVLPAAMVDTDGRGMHDRATGTAVILG</sequence>
<accession>A0A6H9XJ66</accession>
<evidence type="ECO:0000313" key="9">
    <source>
        <dbReference type="EMBL" id="SPW27692.1"/>
    </source>
</evidence>
<dbReference type="Pfam" id="PF06271">
    <property type="entry name" value="RDD"/>
    <property type="match status" value="1"/>
</dbReference>
<dbReference type="PANTHER" id="PTHR36115:SF6">
    <property type="entry name" value="PROLINE-RICH ANTIGEN HOMOLOG"/>
    <property type="match status" value="1"/>
</dbReference>
<keyword evidence="3 7" id="KW-0812">Transmembrane</keyword>
<keyword evidence="5 7" id="KW-0472">Membrane</keyword>
<evidence type="ECO:0000256" key="5">
    <source>
        <dbReference type="ARBA" id="ARBA00023136"/>
    </source>
</evidence>
<feature type="transmembrane region" description="Helical" evidence="7">
    <location>
        <begin position="82"/>
        <end position="101"/>
    </location>
</feature>
<comment type="subcellular location">
    <subcellularLocation>
        <location evidence="1">Cell membrane</location>
        <topology evidence="1">Multi-pass membrane protein</topology>
    </subcellularLocation>
</comment>
<evidence type="ECO:0000256" key="2">
    <source>
        <dbReference type="ARBA" id="ARBA00022475"/>
    </source>
</evidence>
<evidence type="ECO:0000256" key="6">
    <source>
        <dbReference type="SAM" id="MobiDB-lite"/>
    </source>
</evidence>
<protein>
    <submittedName>
        <fullName evidence="9">Hypothetical membrane protein</fullName>
    </submittedName>
</protein>
<feature type="transmembrane region" description="Helical" evidence="7">
    <location>
        <begin position="55"/>
        <end position="76"/>
    </location>
</feature>
<feature type="transmembrane region" description="Helical" evidence="7">
    <location>
        <begin position="122"/>
        <end position="142"/>
    </location>
</feature>
<keyword evidence="4 7" id="KW-1133">Transmembrane helix</keyword>
<dbReference type="InterPro" id="IPR016795">
    <property type="entry name" value="UCP021697"/>
</dbReference>
<comment type="caution">
    <text evidence="9">The sequence shown here is derived from an EMBL/GenBank/DDBJ whole genome shotgun (WGS) entry which is preliminary data.</text>
</comment>
<dbReference type="Proteomes" id="UP000249886">
    <property type="component" value="Unassembled WGS sequence"/>
</dbReference>
<feature type="domain" description="RDD" evidence="8">
    <location>
        <begin position="46"/>
        <end position="153"/>
    </location>
</feature>
<keyword evidence="2" id="KW-1003">Cell membrane</keyword>